<sequence>MYCLPPSHSLFFTMDNQRSMSLLQFIGDEGLVPSPQEEQKRKNVIDSLKQIVSSWIKEVARRHRLPKHHIDLTSATILTYGSYGLRVHTSVSDIDALCVAPFFASIAEDFFVLLHRILKTRPEVSQIHCVKTAKVPLMRFKFDGISIDLPYARLNVLYVPENVDILNPFFMRNIDDTSWRSLSGVRANKRILQLVPNVENFQYTLRCLKLWAKRRGVYGTLLGYLGGVHLAVLAAYVCQRHPDATLNALIVNFFRIFAFWRWPTPVILQEGMLLTTVDVIDTRSCMPIWLPSGPYEYCHSNITRSTFYRIKAEFMRGHIMTRDILKTDFHWDNIFEPFPYSKIYSRFVKIYLSTPDQCQLGDWVGWVKSRFRGFLAILEGVEGFCDPNPTEYVANEKTEPNVAFYWGLQPSRNNFVDIDFLEREFMKIINNGYECSHGKMELSILLDPQLPKNAQFDDETVKGRKTLWKIIDHDNKKSSQWPCDT</sequence>
<feature type="binding site" evidence="14">
    <location>
        <position position="95"/>
    </location>
    <ligand>
        <name>Mg(2+)</name>
        <dbReference type="ChEBI" id="CHEBI:18420"/>
        <label>2</label>
        <note>catalytic</note>
    </ligand>
</feature>
<comment type="cofactor">
    <cofactor evidence="14">
        <name>Mg(2+)</name>
        <dbReference type="ChEBI" id="CHEBI:18420"/>
    </cofactor>
    <text evidence="14">Binds 2 magnesium ions. Also active with manganese.</text>
</comment>
<dbReference type="RefSeq" id="XP_004503248.1">
    <property type="nucleotide sequence ID" value="XM_004503191.3"/>
</dbReference>
<evidence type="ECO:0000256" key="5">
    <source>
        <dbReference type="ARBA" id="ARBA00022679"/>
    </source>
</evidence>
<evidence type="ECO:0000256" key="14">
    <source>
        <dbReference type="PIRSR" id="PIRSR018425-2"/>
    </source>
</evidence>
<dbReference type="GO" id="GO:0006397">
    <property type="term" value="P:mRNA processing"/>
    <property type="evidence" value="ECO:0007669"/>
    <property type="project" value="UniProtKB-KW"/>
</dbReference>
<dbReference type="eggNOG" id="KOG2245">
    <property type="taxonomic scope" value="Eukaryota"/>
</dbReference>
<dbReference type="FunFam" id="3.30.460.10:FF:000002">
    <property type="entry name" value="Poly(A) polymerase alpha, putative"/>
    <property type="match status" value="1"/>
</dbReference>
<dbReference type="Gene3D" id="1.10.1410.10">
    <property type="match status" value="1"/>
</dbReference>
<keyword evidence="8 12" id="KW-0547">Nucleotide-binding</keyword>
<dbReference type="GO" id="GO:0003723">
    <property type="term" value="F:RNA binding"/>
    <property type="evidence" value="ECO:0007669"/>
    <property type="project" value="UniProtKB-UniRule"/>
</dbReference>
<evidence type="ECO:0000256" key="9">
    <source>
        <dbReference type="ARBA" id="ARBA00022840"/>
    </source>
</evidence>
<dbReference type="PIRSF" id="PIRSF018425">
    <property type="entry name" value="PolyA_polymerase"/>
    <property type="match status" value="1"/>
</dbReference>
<feature type="binding site" evidence="13">
    <location>
        <position position="89"/>
    </location>
    <ligand>
        <name>ATP</name>
        <dbReference type="ChEBI" id="CHEBI:30616"/>
    </ligand>
</feature>
<dbReference type="InterPro" id="IPR043519">
    <property type="entry name" value="NT_sf"/>
</dbReference>
<evidence type="ECO:0000256" key="10">
    <source>
        <dbReference type="ARBA" id="ARBA00022842"/>
    </source>
</evidence>
<evidence type="ECO:0000313" key="18">
    <source>
        <dbReference type="RefSeq" id="XP_004503248.1"/>
    </source>
</evidence>
<comment type="subcellular location">
    <subcellularLocation>
        <location evidence="2 12">Nucleus</location>
    </subcellularLocation>
</comment>
<dbReference type="GO" id="GO:0005524">
    <property type="term" value="F:ATP binding"/>
    <property type="evidence" value="ECO:0007669"/>
    <property type="project" value="UniProtKB-UniRule"/>
</dbReference>
<dbReference type="Pfam" id="PF20750">
    <property type="entry name" value="PAP_NTPase"/>
    <property type="match status" value="1"/>
</dbReference>
<feature type="binding site" evidence="13">
    <location>
        <position position="218"/>
    </location>
    <ligand>
        <name>ATP</name>
        <dbReference type="ChEBI" id="CHEBI:30616"/>
    </ligand>
</feature>
<dbReference type="GO" id="GO:0031123">
    <property type="term" value="P:RNA 3'-end processing"/>
    <property type="evidence" value="ECO:0007669"/>
    <property type="project" value="InterPro"/>
</dbReference>
<feature type="binding site" evidence="13">
    <location>
        <begin position="93"/>
        <end position="95"/>
    </location>
    <ligand>
        <name>ATP</name>
        <dbReference type="ChEBI" id="CHEBI:30616"/>
    </ligand>
</feature>
<dbReference type="STRING" id="3827.A0A1S2YDJ3"/>
<dbReference type="OrthoDB" id="412748at2759"/>
<evidence type="ECO:0000256" key="6">
    <source>
        <dbReference type="ARBA" id="ARBA00022695"/>
    </source>
</evidence>
<comment type="function">
    <text evidence="12">Polymerase that creates the 3'-poly(A) tail of mRNA's.</text>
</comment>
<dbReference type="SUPFAM" id="SSF81301">
    <property type="entry name" value="Nucleotidyltransferase"/>
    <property type="match status" value="1"/>
</dbReference>
<dbReference type="GO" id="GO:1990817">
    <property type="term" value="F:poly(A) RNA polymerase activity"/>
    <property type="evidence" value="ECO:0007669"/>
    <property type="project" value="UniProtKB-UniRule"/>
</dbReference>
<dbReference type="Pfam" id="PF04928">
    <property type="entry name" value="PAP_central"/>
    <property type="match status" value="1"/>
</dbReference>
<evidence type="ECO:0000256" key="8">
    <source>
        <dbReference type="ARBA" id="ARBA00022741"/>
    </source>
</evidence>
<dbReference type="GO" id="GO:0046872">
    <property type="term" value="F:metal ion binding"/>
    <property type="evidence" value="ECO:0007669"/>
    <property type="project" value="UniProtKB-KW"/>
</dbReference>
<organism evidence="17 18">
    <name type="scientific">Cicer arietinum</name>
    <name type="common">Chickpea</name>
    <name type="synonym">Garbanzo</name>
    <dbReference type="NCBI Taxonomy" id="3827"/>
    <lineage>
        <taxon>Eukaryota</taxon>
        <taxon>Viridiplantae</taxon>
        <taxon>Streptophyta</taxon>
        <taxon>Embryophyta</taxon>
        <taxon>Tracheophyta</taxon>
        <taxon>Spermatophyta</taxon>
        <taxon>Magnoliopsida</taxon>
        <taxon>eudicotyledons</taxon>
        <taxon>Gunneridae</taxon>
        <taxon>Pentapetalae</taxon>
        <taxon>rosids</taxon>
        <taxon>fabids</taxon>
        <taxon>Fabales</taxon>
        <taxon>Fabaceae</taxon>
        <taxon>Papilionoideae</taxon>
        <taxon>50 kb inversion clade</taxon>
        <taxon>NPAAA clade</taxon>
        <taxon>Hologalegina</taxon>
        <taxon>IRL clade</taxon>
        <taxon>Cicereae</taxon>
        <taxon>Cicer</taxon>
    </lineage>
</organism>
<feature type="binding site" evidence="14">
    <location>
        <position position="148"/>
    </location>
    <ligand>
        <name>Mg(2+)</name>
        <dbReference type="ChEBI" id="CHEBI:18420"/>
        <label>2</label>
        <note>catalytic</note>
    </ligand>
</feature>
<comment type="catalytic activity">
    <reaction evidence="12">
        <text>RNA(n) + ATP = RNA(n)-3'-adenine ribonucleotide + diphosphate</text>
        <dbReference type="Rhea" id="RHEA:11332"/>
        <dbReference type="Rhea" id="RHEA-COMP:14527"/>
        <dbReference type="Rhea" id="RHEA-COMP:17347"/>
        <dbReference type="ChEBI" id="CHEBI:30616"/>
        <dbReference type="ChEBI" id="CHEBI:33019"/>
        <dbReference type="ChEBI" id="CHEBI:140395"/>
        <dbReference type="ChEBI" id="CHEBI:173115"/>
        <dbReference type="EC" id="2.7.7.19"/>
    </reaction>
</comment>
<name>A0A1S2YDJ3_CICAR</name>
<dbReference type="Gene3D" id="3.30.70.590">
    <property type="entry name" value="Poly(A) polymerase predicted RNA binding domain"/>
    <property type="match status" value="1"/>
</dbReference>
<evidence type="ECO:0000256" key="12">
    <source>
        <dbReference type="PIRNR" id="PIRNR018425"/>
    </source>
</evidence>
<feature type="binding site" evidence="14">
    <location>
        <position position="93"/>
    </location>
    <ligand>
        <name>Mg(2+)</name>
        <dbReference type="ChEBI" id="CHEBI:18420"/>
        <label>1</label>
        <note>catalytic</note>
    </ligand>
</feature>
<dbReference type="Gene3D" id="3.30.460.10">
    <property type="entry name" value="Beta Polymerase, domain 2"/>
    <property type="match status" value="1"/>
</dbReference>
<keyword evidence="17" id="KW-1185">Reference proteome</keyword>
<keyword evidence="5 12" id="KW-0808">Transferase</keyword>
<dbReference type="GeneID" id="101515681"/>
<evidence type="ECO:0000256" key="1">
    <source>
        <dbReference type="ARBA" id="ARBA00001936"/>
    </source>
</evidence>
<dbReference type="GO" id="GO:0005634">
    <property type="term" value="C:nucleus"/>
    <property type="evidence" value="ECO:0007669"/>
    <property type="project" value="UniProtKB-SubCell"/>
</dbReference>
<protein>
    <recommendedName>
        <fullName evidence="12">Poly(A) polymerase</fullName>
        <ecNumber evidence="12">2.7.7.19</ecNumber>
    </recommendedName>
</protein>
<keyword evidence="6" id="KW-0548">Nucleotidyltransferase</keyword>
<feature type="binding site" evidence="14">
    <location>
        <position position="93"/>
    </location>
    <ligand>
        <name>Mg(2+)</name>
        <dbReference type="ChEBI" id="CHEBI:18420"/>
        <label>2</label>
        <note>catalytic</note>
    </ligand>
</feature>
<keyword evidence="9 12" id="KW-0067">ATP-binding</keyword>
<keyword evidence="11 12" id="KW-0539">Nucleus</keyword>
<dbReference type="SUPFAM" id="SSF55003">
    <property type="entry name" value="PAP/Archaeal CCA-adding enzyme, C-terminal domain"/>
    <property type="match status" value="1"/>
</dbReference>
<evidence type="ECO:0000259" key="15">
    <source>
        <dbReference type="Pfam" id="PF04928"/>
    </source>
</evidence>
<comment type="cofactor">
    <cofactor evidence="1">
        <name>Mn(2+)</name>
        <dbReference type="ChEBI" id="CHEBI:29035"/>
    </cofactor>
</comment>
<dbReference type="InterPro" id="IPR007012">
    <property type="entry name" value="PolA_pol_cen_dom"/>
</dbReference>
<dbReference type="FunFam" id="3.30.70.590:FF:000005">
    <property type="entry name" value="Nuclear poly(A) polymerase 3"/>
    <property type="match status" value="1"/>
</dbReference>
<dbReference type="KEGG" id="cam:101515681"/>
<evidence type="ECO:0000256" key="11">
    <source>
        <dbReference type="ARBA" id="ARBA00023242"/>
    </source>
</evidence>
<reference evidence="17" key="1">
    <citation type="journal article" date="2013" name="Nat. Biotechnol.">
        <title>Draft genome sequence of chickpea (Cicer arietinum) provides a resource for trait improvement.</title>
        <authorList>
            <person name="Varshney R.K."/>
            <person name="Song C."/>
            <person name="Saxena R.K."/>
            <person name="Azam S."/>
            <person name="Yu S."/>
            <person name="Sharpe A.G."/>
            <person name="Cannon S."/>
            <person name="Baek J."/>
            <person name="Rosen B.D."/>
            <person name="Tar'an B."/>
            <person name="Millan T."/>
            <person name="Zhang X."/>
            <person name="Ramsay L.D."/>
            <person name="Iwata A."/>
            <person name="Wang Y."/>
            <person name="Nelson W."/>
            <person name="Farmer A.D."/>
            <person name="Gaur P.M."/>
            <person name="Soderlund C."/>
            <person name="Penmetsa R.V."/>
            <person name="Xu C."/>
            <person name="Bharti A.K."/>
            <person name="He W."/>
            <person name="Winter P."/>
            <person name="Zhao S."/>
            <person name="Hane J.K."/>
            <person name="Carrasquilla-Garcia N."/>
            <person name="Condie J.A."/>
            <person name="Upadhyaya H.D."/>
            <person name="Luo M.C."/>
            <person name="Thudi M."/>
            <person name="Gowda C.L."/>
            <person name="Singh N.P."/>
            <person name="Lichtenzveig J."/>
            <person name="Gali K.K."/>
            <person name="Rubio J."/>
            <person name="Nadarajan N."/>
            <person name="Dolezel J."/>
            <person name="Bansal K.C."/>
            <person name="Xu X."/>
            <person name="Edwards D."/>
            <person name="Zhang G."/>
            <person name="Kahl G."/>
            <person name="Gil J."/>
            <person name="Singh K.B."/>
            <person name="Datta S.K."/>
            <person name="Jackson S.A."/>
            <person name="Wang J."/>
            <person name="Cook D.R."/>
        </authorList>
    </citation>
    <scope>NUCLEOTIDE SEQUENCE [LARGE SCALE GENOMIC DNA]</scope>
    <source>
        <strain evidence="17">cv. CDC Frontier</strain>
    </source>
</reference>
<feature type="binding site" evidence="14">
    <location>
        <position position="95"/>
    </location>
    <ligand>
        <name>Mg(2+)</name>
        <dbReference type="ChEBI" id="CHEBI:18420"/>
        <label>1</label>
        <note>catalytic</note>
    </ligand>
</feature>
<dbReference type="InterPro" id="IPR048840">
    <property type="entry name" value="PolA_pol_NTPase"/>
</dbReference>
<dbReference type="Proteomes" id="UP000087171">
    <property type="component" value="Chromosome Ca6"/>
</dbReference>
<evidence type="ECO:0000256" key="7">
    <source>
        <dbReference type="ARBA" id="ARBA00022723"/>
    </source>
</evidence>
<proteinExistence type="inferred from homology"/>
<feature type="binding site" evidence="13">
    <location>
        <position position="148"/>
    </location>
    <ligand>
        <name>ATP</name>
        <dbReference type="ChEBI" id="CHEBI:30616"/>
    </ligand>
</feature>
<evidence type="ECO:0000256" key="13">
    <source>
        <dbReference type="PIRSR" id="PIRSR018425-1"/>
    </source>
</evidence>
<comment type="similarity">
    <text evidence="3 12">Belongs to the poly(A) polymerase family.</text>
</comment>
<keyword evidence="4 12" id="KW-0507">mRNA processing</keyword>
<dbReference type="SUPFAM" id="SSF81631">
    <property type="entry name" value="PAP/OAS1 substrate-binding domain"/>
    <property type="match status" value="1"/>
</dbReference>
<dbReference type="EC" id="2.7.7.19" evidence="12"/>
<evidence type="ECO:0000256" key="2">
    <source>
        <dbReference type="ARBA" id="ARBA00004123"/>
    </source>
</evidence>
<feature type="binding site" evidence="13">
    <location>
        <position position="209"/>
    </location>
    <ligand>
        <name>ATP</name>
        <dbReference type="ChEBI" id="CHEBI:30616"/>
    </ligand>
</feature>
<evidence type="ECO:0000259" key="16">
    <source>
        <dbReference type="Pfam" id="PF20750"/>
    </source>
</evidence>
<feature type="domain" description="Poly(A) polymerase central" evidence="15">
    <location>
        <begin position="200"/>
        <end position="336"/>
    </location>
</feature>
<dbReference type="PANTHER" id="PTHR10682">
    <property type="entry name" value="POLY A POLYMERASE"/>
    <property type="match status" value="1"/>
</dbReference>
<feature type="binding site" evidence="13">
    <location>
        <begin position="227"/>
        <end position="228"/>
    </location>
    <ligand>
        <name>ATP</name>
        <dbReference type="ChEBI" id="CHEBI:30616"/>
    </ligand>
</feature>
<evidence type="ECO:0000256" key="3">
    <source>
        <dbReference type="ARBA" id="ARBA00010912"/>
    </source>
</evidence>
<dbReference type="PaxDb" id="3827-XP_004503248.1"/>
<dbReference type="InterPro" id="IPR014492">
    <property type="entry name" value="PolyA_polymerase"/>
</dbReference>
<dbReference type="PANTHER" id="PTHR10682:SF33">
    <property type="entry name" value="NUCLEAR POLY(A) POLYMERASE 3"/>
    <property type="match status" value="1"/>
</dbReference>
<reference evidence="18" key="2">
    <citation type="submission" date="2025-08" db="UniProtKB">
        <authorList>
            <consortium name="RefSeq"/>
        </authorList>
    </citation>
    <scope>IDENTIFICATION</scope>
    <source>
        <tissue evidence="18">Etiolated seedlings</tissue>
    </source>
</reference>
<keyword evidence="7 14" id="KW-0479">Metal-binding</keyword>
<evidence type="ECO:0000256" key="4">
    <source>
        <dbReference type="ARBA" id="ARBA00022664"/>
    </source>
</evidence>
<evidence type="ECO:0000313" key="17">
    <source>
        <dbReference type="Proteomes" id="UP000087171"/>
    </source>
</evidence>
<dbReference type="AlphaFoldDB" id="A0A1S2YDJ3"/>
<gene>
    <name evidence="18" type="primary">LOC101515681</name>
</gene>
<dbReference type="CDD" id="cd05402">
    <property type="entry name" value="NT_PAP_TUTase"/>
    <property type="match status" value="1"/>
</dbReference>
<accession>A0A1S2YDJ3</accession>
<keyword evidence="10 14" id="KW-0460">Magnesium</keyword>
<feature type="domain" description="Poly(A) polymerase nucleotidyltransferase" evidence="16">
    <location>
        <begin position="15"/>
        <end position="195"/>
    </location>
</feature>
<dbReference type="InterPro" id="IPR011068">
    <property type="entry name" value="NuclTrfase_I-like_C"/>
</dbReference>